<gene>
    <name evidence="1" type="ORF">PR002_g6845</name>
</gene>
<organism evidence="1 2">
    <name type="scientific">Phytophthora rubi</name>
    <dbReference type="NCBI Taxonomy" id="129364"/>
    <lineage>
        <taxon>Eukaryota</taxon>
        <taxon>Sar</taxon>
        <taxon>Stramenopiles</taxon>
        <taxon>Oomycota</taxon>
        <taxon>Peronosporomycetes</taxon>
        <taxon>Peronosporales</taxon>
        <taxon>Peronosporaceae</taxon>
        <taxon>Phytophthora</taxon>
    </lineage>
</organism>
<sequence>MGGLKVYQRRLRGRSKQNVAAEENVAKAAVAVERGNPIPPQDAVMLNIVGRSTADDPLRSAELLASRRHDQASGCPISMLEWMMEMQSWTEEACITYKANEKII</sequence>
<reference evidence="1 2" key="1">
    <citation type="submission" date="2018-09" db="EMBL/GenBank/DDBJ databases">
        <title>Genomic investigation of the strawberry pathogen Phytophthora fragariae indicates pathogenicity is determined by transcriptional variation in three key races.</title>
        <authorList>
            <person name="Adams T.M."/>
            <person name="Armitage A.D."/>
            <person name="Sobczyk M.K."/>
            <person name="Bates H.J."/>
            <person name="Dunwell J.M."/>
            <person name="Nellist C.F."/>
            <person name="Harrison R.J."/>
        </authorList>
    </citation>
    <scope>NUCLEOTIDE SEQUENCE [LARGE SCALE GENOMIC DNA]</scope>
    <source>
        <strain evidence="1 2">SCRP324</strain>
    </source>
</reference>
<dbReference type="Proteomes" id="UP000435112">
    <property type="component" value="Unassembled WGS sequence"/>
</dbReference>
<evidence type="ECO:0000313" key="2">
    <source>
        <dbReference type="Proteomes" id="UP000435112"/>
    </source>
</evidence>
<comment type="caution">
    <text evidence="1">The sequence shown here is derived from an EMBL/GenBank/DDBJ whole genome shotgun (WGS) entry which is preliminary data.</text>
</comment>
<name>A0A6A3N6P4_9STRA</name>
<evidence type="ECO:0000313" key="1">
    <source>
        <dbReference type="EMBL" id="KAE9036925.1"/>
    </source>
</evidence>
<proteinExistence type="predicted"/>
<accession>A0A6A3N6P4</accession>
<dbReference type="AlphaFoldDB" id="A0A6A3N6P4"/>
<protein>
    <submittedName>
        <fullName evidence="1">Uncharacterized protein</fullName>
    </submittedName>
</protein>
<dbReference type="EMBL" id="QXFU01000315">
    <property type="protein sequence ID" value="KAE9036925.1"/>
    <property type="molecule type" value="Genomic_DNA"/>
</dbReference>